<evidence type="ECO:0000313" key="2">
    <source>
        <dbReference type="EMBL" id="MCR6546547.1"/>
    </source>
</evidence>
<gene>
    <name evidence="2" type="ORF">NVS47_13675</name>
</gene>
<comment type="caution">
    <text evidence="2">The sequence shown here is derived from an EMBL/GenBank/DDBJ whole genome shotgun (WGS) entry which is preliminary data.</text>
</comment>
<organism evidence="2 3">
    <name type="scientific">Dehalobacterium formicoaceticum</name>
    <dbReference type="NCBI Taxonomy" id="51515"/>
    <lineage>
        <taxon>Bacteria</taxon>
        <taxon>Bacillati</taxon>
        <taxon>Bacillota</taxon>
        <taxon>Clostridia</taxon>
        <taxon>Eubacteriales</taxon>
        <taxon>Peptococcaceae</taxon>
        <taxon>Dehalobacterium</taxon>
    </lineage>
</organism>
<dbReference type="EMBL" id="JANPWE010000008">
    <property type="protein sequence ID" value="MCR6546547.1"/>
    <property type="molecule type" value="Genomic_DNA"/>
</dbReference>
<proteinExistence type="predicted"/>
<evidence type="ECO:0000259" key="1">
    <source>
        <dbReference type="Pfam" id="PF08818"/>
    </source>
</evidence>
<name>A0ABT1Y6M8_9FIRM</name>
<evidence type="ECO:0000313" key="3">
    <source>
        <dbReference type="Proteomes" id="UP001524944"/>
    </source>
</evidence>
<dbReference type="SUPFAM" id="SSF159888">
    <property type="entry name" value="YdhG-like"/>
    <property type="match status" value="1"/>
</dbReference>
<dbReference type="Proteomes" id="UP001524944">
    <property type="component" value="Unassembled WGS sequence"/>
</dbReference>
<dbReference type="InterPro" id="IPR014922">
    <property type="entry name" value="YdhG-like"/>
</dbReference>
<dbReference type="RefSeq" id="WP_257913905.1">
    <property type="nucleotide sequence ID" value="NZ_JANPWE010000008.1"/>
</dbReference>
<accession>A0ABT1Y6M8</accession>
<dbReference type="Gene3D" id="3.90.1150.200">
    <property type="match status" value="1"/>
</dbReference>
<protein>
    <submittedName>
        <fullName evidence="2">DUF1801 domain-containing protein</fullName>
    </submittedName>
</protein>
<feature type="domain" description="YdhG-like" evidence="1">
    <location>
        <begin position="16"/>
        <end position="111"/>
    </location>
</feature>
<keyword evidence="3" id="KW-1185">Reference proteome</keyword>
<sequence length="122" mass="14425">MKDFQIFLDSIGESDKRERMESILNKIKDKFPQLNEKIKWNQPMFSDHGTFIIGFSVAKGHIAVAPEAVVISLFEKEIEEAGYTHTQELFRIKWADNVDFELLYKMVAYNIEDKKDMTNFWR</sequence>
<reference evidence="2 3" key="1">
    <citation type="submission" date="2022-08" db="EMBL/GenBank/DDBJ databases">
        <title>Proteogenomics of the novel Dehalobacterium formicoaceticum strain EZ94 highlights a key role of methyltransferases during anaerobic dichloromethane degradation.</title>
        <authorList>
            <person name="Wasmund K."/>
        </authorList>
    </citation>
    <scope>NUCLEOTIDE SEQUENCE [LARGE SCALE GENOMIC DNA]</scope>
    <source>
        <strain evidence="2 3">EZ94</strain>
    </source>
</reference>
<dbReference type="Pfam" id="PF08818">
    <property type="entry name" value="DUF1801"/>
    <property type="match status" value="1"/>
</dbReference>